<protein>
    <recommendedName>
        <fullName evidence="4">Lipoprotein</fullName>
    </recommendedName>
</protein>
<name>A0A2S4MC36_9BURK</name>
<accession>A0A2S4MC36</accession>
<gene>
    <name evidence="2" type="ORF">B0G62_105260</name>
</gene>
<feature type="signal peptide" evidence="1">
    <location>
        <begin position="1"/>
        <end position="24"/>
    </location>
</feature>
<organism evidence="2 3">
    <name type="scientific">Paraburkholderia eburnea</name>
    <dbReference type="NCBI Taxonomy" id="1189126"/>
    <lineage>
        <taxon>Bacteria</taxon>
        <taxon>Pseudomonadati</taxon>
        <taxon>Pseudomonadota</taxon>
        <taxon>Betaproteobacteria</taxon>
        <taxon>Burkholderiales</taxon>
        <taxon>Burkholderiaceae</taxon>
        <taxon>Paraburkholderia</taxon>
    </lineage>
</organism>
<dbReference type="Proteomes" id="UP000237381">
    <property type="component" value="Unassembled WGS sequence"/>
</dbReference>
<evidence type="ECO:0008006" key="4">
    <source>
        <dbReference type="Google" id="ProtNLM"/>
    </source>
</evidence>
<sequence>MLNVIRSSLCAAALAAPLALNGCAWTLITAADATGSVIQAGYAVASNYASPKFVTGRPVNLTDVCIEINPMVTAADFVPSLQYALAQRGVRSDLYSPGTEPANCAGRLVYNASIEFGRPTFSDDSKAYLSTINMTIFLDNRIAVTARYEVHGLSTDRYSSATVKLQGLIDSMVVDQTRLASTFEQASSGQ</sequence>
<keyword evidence="3" id="KW-1185">Reference proteome</keyword>
<keyword evidence="1" id="KW-0732">Signal</keyword>
<dbReference type="EMBL" id="PQGA01000005">
    <property type="protein sequence ID" value="POR52292.1"/>
    <property type="molecule type" value="Genomic_DNA"/>
</dbReference>
<comment type="caution">
    <text evidence="2">The sequence shown here is derived from an EMBL/GenBank/DDBJ whole genome shotgun (WGS) entry which is preliminary data.</text>
</comment>
<dbReference type="AlphaFoldDB" id="A0A2S4MC36"/>
<evidence type="ECO:0000313" key="2">
    <source>
        <dbReference type="EMBL" id="POR52292.1"/>
    </source>
</evidence>
<evidence type="ECO:0000313" key="3">
    <source>
        <dbReference type="Proteomes" id="UP000237381"/>
    </source>
</evidence>
<dbReference type="RefSeq" id="WP_103704658.1">
    <property type="nucleotide sequence ID" value="NZ_PQGA01000005.1"/>
</dbReference>
<reference evidence="2 3" key="1">
    <citation type="submission" date="2018-01" db="EMBL/GenBank/DDBJ databases">
        <title>Genomic Encyclopedia of Type Strains, Phase III (KMG-III): the genomes of soil and plant-associated and newly described type strains.</title>
        <authorList>
            <person name="Whitman W."/>
        </authorList>
    </citation>
    <scope>NUCLEOTIDE SEQUENCE [LARGE SCALE GENOMIC DNA]</scope>
    <source>
        <strain evidence="2 3">JCM 18070</strain>
    </source>
</reference>
<dbReference type="OrthoDB" id="9107469at2"/>
<evidence type="ECO:0000256" key="1">
    <source>
        <dbReference type="SAM" id="SignalP"/>
    </source>
</evidence>
<feature type="chain" id="PRO_5015734938" description="Lipoprotein" evidence="1">
    <location>
        <begin position="25"/>
        <end position="190"/>
    </location>
</feature>
<proteinExistence type="predicted"/>